<dbReference type="PANTHER" id="PTHR23517">
    <property type="entry name" value="RESISTANCE PROTEIN MDTM, PUTATIVE-RELATED-RELATED"/>
    <property type="match status" value="1"/>
</dbReference>
<evidence type="ECO:0000256" key="6">
    <source>
        <dbReference type="ARBA" id="ARBA00023136"/>
    </source>
</evidence>
<keyword evidence="2" id="KW-0813">Transport</keyword>
<gene>
    <name evidence="9" type="ORF">RI845_17190</name>
</gene>
<evidence type="ECO:0000256" key="7">
    <source>
        <dbReference type="SAM" id="Phobius"/>
    </source>
</evidence>
<name>A0ABY9THE6_9GAMM</name>
<evidence type="ECO:0000313" key="10">
    <source>
        <dbReference type="Proteomes" id="UP001248581"/>
    </source>
</evidence>
<feature type="transmembrane region" description="Helical" evidence="7">
    <location>
        <begin position="214"/>
        <end position="238"/>
    </location>
</feature>
<feature type="transmembrane region" description="Helical" evidence="7">
    <location>
        <begin position="340"/>
        <end position="361"/>
    </location>
</feature>
<dbReference type="Gene3D" id="3.30.70.100">
    <property type="match status" value="1"/>
</dbReference>
<dbReference type="CDD" id="cd17472">
    <property type="entry name" value="MFS_YajR_like"/>
    <property type="match status" value="1"/>
</dbReference>
<evidence type="ECO:0000256" key="3">
    <source>
        <dbReference type="ARBA" id="ARBA00022475"/>
    </source>
</evidence>
<dbReference type="RefSeq" id="WP_348387406.1">
    <property type="nucleotide sequence ID" value="NZ_CP134146.1"/>
</dbReference>
<feature type="domain" description="Major facilitator superfamily (MFS) profile" evidence="8">
    <location>
        <begin position="1"/>
        <end position="393"/>
    </location>
</feature>
<protein>
    <submittedName>
        <fullName evidence="9">MFS transporter</fullName>
    </submittedName>
</protein>
<feature type="transmembrane region" description="Helical" evidence="7">
    <location>
        <begin position="164"/>
        <end position="186"/>
    </location>
</feature>
<keyword evidence="10" id="KW-1185">Reference proteome</keyword>
<dbReference type="InterPro" id="IPR050171">
    <property type="entry name" value="MFS_Transporters"/>
</dbReference>
<accession>A0ABY9THE6</accession>
<feature type="transmembrane region" description="Helical" evidence="7">
    <location>
        <begin position="48"/>
        <end position="68"/>
    </location>
</feature>
<feature type="transmembrane region" description="Helical" evidence="7">
    <location>
        <begin position="367"/>
        <end position="389"/>
    </location>
</feature>
<dbReference type="PROSITE" id="PS50850">
    <property type="entry name" value="MFS"/>
    <property type="match status" value="1"/>
</dbReference>
<keyword evidence="4 7" id="KW-0812">Transmembrane</keyword>
<evidence type="ECO:0000256" key="5">
    <source>
        <dbReference type="ARBA" id="ARBA00022989"/>
    </source>
</evidence>
<feature type="transmembrane region" description="Helical" evidence="7">
    <location>
        <begin position="302"/>
        <end position="319"/>
    </location>
</feature>
<keyword evidence="3" id="KW-1003">Cell membrane</keyword>
<dbReference type="Pfam" id="PF07690">
    <property type="entry name" value="MFS_1"/>
    <property type="match status" value="1"/>
</dbReference>
<dbReference type="PANTHER" id="PTHR23517:SF2">
    <property type="entry name" value="MULTIDRUG RESISTANCE PROTEIN MDTH"/>
    <property type="match status" value="1"/>
</dbReference>
<keyword evidence="5 7" id="KW-1133">Transmembrane helix</keyword>
<comment type="subcellular location">
    <subcellularLocation>
        <location evidence="1">Cell membrane</location>
        <topology evidence="1">Multi-pass membrane protein</topology>
    </subcellularLocation>
</comment>
<dbReference type="PROSITE" id="PS00216">
    <property type="entry name" value="SUGAR_TRANSPORT_1"/>
    <property type="match status" value="1"/>
</dbReference>
<feature type="transmembrane region" description="Helical" evidence="7">
    <location>
        <begin position="250"/>
        <end position="272"/>
    </location>
</feature>
<feature type="transmembrane region" description="Helical" evidence="7">
    <location>
        <begin position="136"/>
        <end position="158"/>
    </location>
</feature>
<evidence type="ECO:0000259" key="8">
    <source>
        <dbReference type="PROSITE" id="PS50850"/>
    </source>
</evidence>
<dbReference type="SUPFAM" id="SSF103473">
    <property type="entry name" value="MFS general substrate transporter"/>
    <property type="match status" value="1"/>
</dbReference>
<dbReference type="Proteomes" id="UP001248581">
    <property type="component" value="Chromosome"/>
</dbReference>
<reference evidence="10" key="1">
    <citation type="submission" date="2023-09" db="EMBL/GenBank/DDBJ databases">
        <authorList>
            <person name="Li S."/>
            <person name="Li X."/>
            <person name="Zhang C."/>
            <person name="Zhao Z."/>
        </authorList>
    </citation>
    <scope>NUCLEOTIDE SEQUENCE [LARGE SCALE GENOMIC DNA]</scope>
    <source>
        <strain evidence="10">SQ345</strain>
    </source>
</reference>
<dbReference type="Gene3D" id="1.20.1250.20">
    <property type="entry name" value="MFS general substrate transporter like domains"/>
    <property type="match status" value="1"/>
</dbReference>
<organism evidence="9 10">
    <name type="scientific">Thalassotalea nanhaiensis</name>
    <dbReference type="NCBI Taxonomy" id="3065648"/>
    <lineage>
        <taxon>Bacteria</taxon>
        <taxon>Pseudomonadati</taxon>
        <taxon>Pseudomonadota</taxon>
        <taxon>Gammaproteobacteria</taxon>
        <taxon>Alteromonadales</taxon>
        <taxon>Colwelliaceae</taxon>
        <taxon>Thalassotalea</taxon>
    </lineage>
</organism>
<evidence type="ECO:0000313" key="9">
    <source>
        <dbReference type="EMBL" id="WNC68249.1"/>
    </source>
</evidence>
<feature type="transmembrane region" description="Helical" evidence="7">
    <location>
        <begin position="279"/>
        <end position="296"/>
    </location>
</feature>
<proteinExistence type="predicted"/>
<evidence type="ECO:0000256" key="1">
    <source>
        <dbReference type="ARBA" id="ARBA00004651"/>
    </source>
</evidence>
<sequence length="453" mass="49184">MNVTGLNSIEKKASLSLATVFGMRMIGLFMILPVFAIYGVQLEGYSPIWLGLAIGAYGFTQALLQIPMGILSDKFGRKPVIVSGLVVFCIGSIVAALADTIYGVVFGRALQGMGAIASATLALAADLSREEQRPKVMATIGMFIGLSFAVAMVLGPLVADSFGLAGLFYLTAIFSVVGILLVVFVVPNSINIAPKGDLVAVPNKLLALVKEPQLLRLNLGVFILHLALTAMFVSLPVMLTKVGFVVSDHWQLYLPALLISFALMVPFMIWAIKKNKEKLVFCSAIVLMTLSLLLLWQKHDDFYLMFTFVVMFFIAFNYLEATMPSTLSRIAPAGEKGSAMGVYSSSQFFGAFIGGVFGGLIQTYFDLATVFLFSAGLLLLWFIIALGMAETKRSKSISYNVNFTDEQHAQTLASQLSKMSGVLESTIVYSDSVAYLKIDEKTVDIEKLRALMH</sequence>
<feature type="transmembrane region" description="Helical" evidence="7">
    <location>
        <begin position="80"/>
        <end position="98"/>
    </location>
</feature>
<evidence type="ECO:0000256" key="2">
    <source>
        <dbReference type="ARBA" id="ARBA00022448"/>
    </source>
</evidence>
<dbReference type="InterPro" id="IPR005829">
    <property type="entry name" value="Sugar_transporter_CS"/>
</dbReference>
<keyword evidence="6 7" id="KW-0472">Membrane</keyword>
<dbReference type="EMBL" id="CP134146">
    <property type="protein sequence ID" value="WNC68249.1"/>
    <property type="molecule type" value="Genomic_DNA"/>
</dbReference>
<dbReference type="InterPro" id="IPR011701">
    <property type="entry name" value="MFS"/>
</dbReference>
<dbReference type="InterPro" id="IPR020846">
    <property type="entry name" value="MFS_dom"/>
</dbReference>
<evidence type="ECO:0000256" key="4">
    <source>
        <dbReference type="ARBA" id="ARBA00022692"/>
    </source>
</evidence>
<dbReference type="InterPro" id="IPR036259">
    <property type="entry name" value="MFS_trans_sf"/>
</dbReference>
<feature type="transmembrane region" description="Helical" evidence="7">
    <location>
        <begin position="21"/>
        <end position="42"/>
    </location>
</feature>